<dbReference type="GO" id="GO:0043518">
    <property type="term" value="P:negative regulation of DNA damage response, signal transduction by p53 class mediator"/>
    <property type="evidence" value="ECO:0007669"/>
    <property type="project" value="TreeGrafter"/>
</dbReference>
<dbReference type="CDD" id="cd00191">
    <property type="entry name" value="TY"/>
    <property type="match status" value="1"/>
</dbReference>
<dbReference type="Pfam" id="PF09307">
    <property type="entry name" value="MHC2-interact"/>
    <property type="match status" value="1"/>
</dbReference>
<dbReference type="InterPro" id="IPR015386">
    <property type="entry name" value="MHC_II-assoc_invar/CLIP_MHC-bd"/>
</dbReference>
<sequence length="265" mass="29582">MADGVDDAPRDGGSLAGSEECLVTYRNPGEPRGGSNSRALKIAGLTTLACLLLASQVFTAYMVFDQKEQIHNLQKNSERMGKQLTRSSHAVAPARMAIPMSSLPLLTEFTEEDTKKSETPMTKLQDIAVVSVEKQLMDLMKDFSVPQFNQTFLANMQSLKQRMNDSEWQGFESWMRHWLIFQMAQQPPASSISQPASLIKTKCQMEASPTSRKIGTYKPQCDEQGHYLPMQCWSGTGYCWCVDEFGNPIQGSQIRGRPDCRRGAV</sequence>
<dbReference type="GO" id="GO:0002286">
    <property type="term" value="P:T cell activation involved in immune response"/>
    <property type="evidence" value="ECO:0007669"/>
    <property type="project" value="TreeGrafter"/>
</dbReference>
<dbReference type="GO" id="GO:0005576">
    <property type="term" value="C:extracellular region"/>
    <property type="evidence" value="ECO:0007669"/>
    <property type="project" value="UniProtKB-SubCell"/>
</dbReference>
<dbReference type="InterPro" id="IPR022339">
    <property type="entry name" value="MHC_II-assoc_invar_chain"/>
</dbReference>
<dbReference type="Gene3D" id="4.10.800.10">
    <property type="entry name" value="Thyroglobulin type-1"/>
    <property type="match status" value="1"/>
</dbReference>
<dbReference type="Gene3D" id="1.10.870.10">
    <property type="entry name" value="MHC class II-associated invariant chain, trimerisation domain"/>
    <property type="match status" value="1"/>
</dbReference>
<dbReference type="GO" id="GO:0005737">
    <property type="term" value="C:cytoplasm"/>
    <property type="evidence" value="ECO:0007669"/>
    <property type="project" value="TreeGrafter"/>
</dbReference>
<dbReference type="SMART" id="SM00211">
    <property type="entry name" value="TY"/>
    <property type="match status" value="1"/>
</dbReference>
<dbReference type="RefSeq" id="XP_013859004.1">
    <property type="nucleotide sequence ID" value="XM_014003550.1"/>
</dbReference>
<dbReference type="PRINTS" id="PR01990">
    <property type="entry name" value="CD74ANTIGEN"/>
</dbReference>
<dbReference type="SUPFAM" id="SSF57610">
    <property type="entry name" value="Thyroglobulin type-1 domain"/>
    <property type="match status" value="1"/>
</dbReference>
<feature type="transmembrane region" description="Helical" evidence="8">
    <location>
        <begin position="42"/>
        <end position="64"/>
    </location>
</feature>
<dbReference type="KEGG" id="alim:106514334"/>
<dbReference type="GO" id="GO:0009986">
    <property type="term" value="C:cell surface"/>
    <property type="evidence" value="ECO:0007669"/>
    <property type="project" value="TreeGrafter"/>
</dbReference>
<dbReference type="GO" id="GO:0016020">
    <property type="term" value="C:membrane"/>
    <property type="evidence" value="ECO:0007669"/>
    <property type="project" value="InterPro"/>
</dbReference>
<dbReference type="PANTHER" id="PTHR14093">
    <property type="entry name" value="HLA CLASS II GAMMA CHAIN"/>
    <property type="match status" value="1"/>
</dbReference>
<dbReference type="GO" id="GO:0001961">
    <property type="term" value="P:positive regulation of cytokine-mediated signaling pathway"/>
    <property type="evidence" value="ECO:0007669"/>
    <property type="project" value="TreeGrafter"/>
</dbReference>
<dbReference type="GO" id="GO:1902166">
    <property type="term" value="P:negative regulation of intrinsic apoptotic signaling pathway in response to DNA damage by p53 class mediator"/>
    <property type="evidence" value="ECO:0007669"/>
    <property type="project" value="TreeGrafter"/>
</dbReference>
<feature type="domain" description="Thyroglobulin type-1" evidence="9">
    <location>
        <begin position="200"/>
        <end position="260"/>
    </location>
</feature>
<evidence type="ECO:0000259" key="9">
    <source>
        <dbReference type="PROSITE" id="PS51162"/>
    </source>
</evidence>
<dbReference type="InterPro" id="IPR000716">
    <property type="entry name" value="Thyroglobulin_1"/>
</dbReference>
<dbReference type="InterPro" id="IPR052001">
    <property type="entry name" value="MHC-II_Gamma/Thyroglobulin"/>
</dbReference>
<dbReference type="InterPro" id="IPR043530">
    <property type="entry name" value="CD74_antigen"/>
</dbReference>
<dbReference type="GO" id="GO:0070206">
    <property type="term" value="P:protein trimerization"/>
    <property type="evidence" value="ECO:0007669"/>
    <property type="project" value="InterPro"/>
</dbReference>
<accession>A0A2I4AU44</accession>
<protein>
    <submittedName>
        <fullName evidence="11">CD74 molecule, major histocompatibility complex, class II invariant chain a</fullName>
    </submittedName>
</protein>
<keyword evidence="2" id="KW-0964">Secreted</keyword>
<proteinExistence type="predicted"/>
<evidence type="ECO:0000256" key="4">
    <source>
        <dbReference type="ARBA" id="ARBA00023180"/>
    </source>
</evidence>
<evidence type="ECO:0000313" key="11">
    <source>
        <dbReference type="RefSeq" id="XP_013859004.1"/>
    </source>
</evidence>
<dbReference type="InterPro" id="IPR036613">
    <property type="entry name" value="MHCII_invariant_trimer_sf"/>
</dbReference>
<keyword evidence="10" id="KW-1185">Reference proteome</keyword>
<dbReference type="GO" id="GO:0019882">
    <property type="term" value="P:antigen processing and presentation"/>
    <property type="evidence" value="ECO:0007669"/>
    <property type="project" value="InterPro"/>
</dbReference>
<dbReference type="GO" id="GO:0035718">
    <property type="term" value="F:macrophage migration inhibitory factor binding"/>
    <property type="evidence" value="ECO:0007669"/>
    <property type="project" value="InterPro"/>
</dbReference>
<dbReference type="FunCoup" id="A0A2I4AU44">
    <property type="interactions" value="1103"/>
</dbReference>
<feature type="disulfide bond" evidence="5">
    <location>
        <begin position="203"/>
        <end position="221"/>
    </location>
</feature>
<keyword evidence="8" id="KW-0812">Transmembrane</keyword>
<name>A0A2I4AU44_AUSLI</name>
<evidence type="ECO:0000256" key="5">
    <source>
        <dbReference type="PIRSR" id="PIRSR001992-1"/>
    </source>
</evidence>
<dbReference type="SUPFAM" id="SSF48305">
    <property type="entry name" value="Class II MHC-associated invariant chain ectoplasmic trimerization domain"/>
    <property type="match status" value="1"/>
</dbReference>
<evidence type="ECO:0000256" key="2">
    <source>
        <dbReference type="ARBA" id="ARBA00022525"/>
    </source>
</evidence>
<dbReference type="STRING" id="52670.A0A2I4AU44"/>
<comment type="caution">
    <text evidence="6">Lacks conserved residue(s) required for the propagation of feature annotation.</text>
</comment>
<dbReference type="InterPro" id="IPR011988">
    <property type="entry name" value="MHC_II-assoc_invariant_trimer"/>
</dbReference>
<dbReference type="PROSITE" id="PS51162">
    <property type="entry name" value="THYROGLOBULIN_1_2"/>
    <property type="match status" value="1"/>
</dbReference>
<dbReference type="PANTHER" id="PTHR14093:SF17">
    <property type="entry name" value="HLA CLASS II HISTOCOMPATIBILITY ANTIGEN GAMMA CHAIN"/>
    <property type="match status" value="1"/>
</dbReference>
<organism evidence="10 11">
    <name type="scientific">Austrofundulus limnaeus</name>
    <name type="common">Annual killifish</name>
    <dbReference type="NCBI Taxonomy" id="52670"/>
    <lineage>
        <taxon>Eukaryota</taxon>
        <taxon>Metazoa</taxon>
        <taxon>Chordata</taxon>
        <taxon>Craniata</taxon>
        <taxon>Vertebrata</taxon>
        <taxon>Euteleostomi</taxon>
        <taxon>Actinopterygii</taxon>
        <taxon>Neopterygii</taxon>
        <taxon>Teleostei</taxon>
        <taxon>Neoteleostei</taxon>
        <taxon>Acanthomorphata</taxon>
        <taxon>Ovalentaria</taxon>
        <taxon>Atherinomorphae</taxon>
        <taxon>Cyprinodontiformes</taxon>
        <taxon>Rivulidae</taxon>
        <taxon>Austrofundulus</taxon>
    </lineage>
</organism>
<evidence type="ECO:0000313" key="10">
    <source>
        <dbReference type="Proteomes" id="UP000192220"/>
    </source>
</evidence>
<dbReference type="GO" id="GO:0006886">
    <property type="term" value="P:intracellular protein transport"/>
    <property type="evidence" value="ECO:0007669"/>
    <property type="project" value="InterPro"/>
</dbReference>
<dbReference type="PROSITE" id="PS00484">
    <property type="entry name" value="THYROGLOBULIN_1_1"/>
    <property type="match status" value="1"/>
</dbReference>
<feature type="disulfide bond" evidence="5 6">
    <location>
        <begin position="232"/>
        <end position="239"/>
    </location>
</feature>
<dbReference type="GO" id="GO:0070374">
    <property type="term" value="P:positive regulation of ERK1 and ERK2 cascade"/>
    <property type="evidence" value="ECO:0007669"/>
    <property type="project" value="TreeGrafter"/>
</dbReference>
<feature type="region of interest" description="Disordered" evidence="7">
    <location>
        <begin position="1"/>
        <end position="36"/>
    </location>
</feature>
<dbReference type="InParanoid" id="A0A2I4AU44"/>
<keyword evidence="8" id="KW-1133">Transmembrane helix</keyword>
<dbReference type="GO" id="GO:0004896">
    <property type="term" value="F:cytokine receptor activity"/>
    <property type="evidence" value="ECO:0007669"/>
    <property type="project" value="TreeGrafter"/>
</dbReference>
<dbReference type="Proteomes" id="UP000192220">
    <property type="component" value="Unplaced"/>
</dbReference>
<dbReference type="AlphaFoldDB" id="A0A2I4AU44"/>
<dbReference type="GO" id="GO:0060907">
    <property type="term" value="P:positive regulation of macrophage cytokine production"/>
    <property type="evidence" value="ECO:0007669"/>
    <property type="project" value="TreeGrafter"/>
</dbReference>
<gene>
    <name evidence="11" type="primary">cd74a</name>
</gene>
<keyword evidence="4" id="KW-0325">Glycoprotein</keyword>
<evidence type="ECO:0000256" key="6">
    <source>
        <dbReference type="PROSITE-ProRule" id="PRU00500"/>
    </source>
</evidence>
<evidence type="ECO:0000256" key="7">
    <source>
        <dbReference type="SAM" id="MobiDB-lite"/>
    </source>
</evidence>
<dbReference type="PIRSF" id="PIRSF001992">
    <property type="entry name" value="CD74_antigen"/>
    <property type="match status" value="1"/>
</dbReference>
<keyword evidence="3 5" id="KW-1015">Disulfide bond</keyword>
<dbReference type="OrthoDB" id="406800at2759"/>
<dbReference type="Pfam" id="PF00086">
    <property type="entry name" value="Thyroglobulin_1"/>
    <property type="match status" value="1"/>
</dbReference>
<comment type="subcellular location">
    <subcellularLocation>
        <location evidence="1">Secreted</location>
    </subcellularLocation>
</comment>
<dbReference type="GO" id="GO:0002830">
    <property type="term" value="P:positive regulation of type 2 immune response"/>
    <property type="evidence" value="ECO:0007669"/>
    <property type="project" value="TreeGrafter"/>
</dbReference>
<dbReference type="InterPro" id="IPR036857">
    <property type="entry name" value="Thyroglobulin_1_sf"/>
</dbReference>
<reference evidence="11" key="1">
    <citation type="submission" date="2025-08" db="UniProtKB">
        <authorList>
            <consortium name="RefSeq"/>
        </authorList>
    </citation>
    <scope>IDENTIFICATION</scope>
    <source>
        <strain evidence="11">Quisiro</strain>
        <tissue evidence="11">Liver</tissue>
    </source>
</reference>
<evidence type="ECO:0000256" key="3">
    <source>
        <dbReference type="ARBA" id="ARBA00023157"/>
    </source>
</evidence>
<keyword evidence="8" id="KW-0472">Membrane</keyword>
<dbReference type="Pfam" id="PF08831">
    <property type="entry name" value="MHCassoc_trimer"/>
    <property type="match status" value="1"/>
</dbReference>
<feature type="unsure residue" description="E or Q" evidence="11">
    <location>
        <position position="68"/>
    </location>
</feature>
<feature type="disulfide bond" evidence="5">
    <location>
        <begin position="241"/>
        <end position="260"/>
    </location>
</feature>
<dbReference type="GO" id="GO:0042289">
    <property type="term" value="F:MHC class II protein binding"/>
    <property type="evidence" value="ECO:0007669"/>
    <property type="project" value="InterPro"/>
</dbReference>
<evidence type="ECO:0000256" key="1">
    <source>
        <dbReference type="ARBA" id="ARBA00004613"/>
    </source>
</evidence>
<evidence type="ECO:0000256" key="8">
    <source>
        <dbReference type="SAM" id="Phobius"/>
    </source>
</evidence>